<sequence>MSKQFLCIQRSQSGPCESTPSPSPSQMEAMYAKFNAWKDKYGEHIVDMGGKLNADGRVVKQDSAHDGPFIESKEIIGGFMIVSADSLEFATEIVQASPGVSMPGSSVEIREIHKP</sequence>
<comment type="caution">
    <text evidence="4">The sequence shown here is derived from an EMBL/GenBank/DDBJ whole genome shotgun (WGS) entry which is preliminary data.</text>
</comment>
<comment type="similarity">
    <text evidence="1">Belongs to the YciI family.</text>
</comment>
<feature type="region of interest" description="Disordered" evidence="2">
    <location>
        <begin position="1"/>
        <end position="24"/>
    </location>
</feature>
<dbReference type="RefSeq" id="WP_220111628.1">
    <property type="nucleotide sequence ID" value="NZ_JAHZST010000024.1"/>
</dbReference>
<evidence type="ECO:0000256" key="2">
    <source>
        <dbReference type="SAM" id="MobiDB-lite"/>
    </source>
</evidence>
<accession>A0ABS7E9G2</accession>
<evidence type="ECO:0000313" key="5">
    <source>
        <dbReference type="Proteomes" id="UP001195963"/>
    </source>
</evidence>
<organism evidence="4 5">
    <name type="scientific">Shewanella nanhaiensis</name>
    <dbReference type="NCBI Taxonomy" id="2864872"/>
    <lineage>
        <taxon>Bacteria</taxon>
        <taxon>Pseudomonadati</taxon>
        <taxon>Pseudomonadota</taxon>
        <taxon>Gammaproteobacteria</taxon>
        <taxon>Alteromonadales</taxon>
        <taxon>Shewanellaceae</taxon>
        <taxon>Shewanella</taxon>
    </lineage>
</organism>
<dbReference type="InterPro" id="IPR011008">
    <property type="entry name" value="Dimeric_a/b-barrel"/>
</dbReference>
<evidence type="ECO:0000256" key="1">
    <source>
        <dbReference type="ARBA" id="ARBA00007689"/>
    </source>
</evidence>
<evidence type="ECO:0000313" key="4">
    <source>
        <dbReference type="EMBL" id="MBW8186329.1"/>
    </source>
</evidence>
<dbReference type="Proteomes" id="UP001195963">
    <property type="component" value="Unassembled WGS sequence"/>
</dbReference>
<dbReference type="InterPro" id="IPR005545">
    <property type="entry name" value="YCII"/>
</dbReference>
<dbReference type="SUPFAM" id="SSF54909">
    <property type="entry name" value="Dimeric alpha+beta barrel"/>
    <property type="match status" value="1"/>
</dbReference>
<keyword evidence="5" id="KW-1185">Reference proteome</keyword>
<proteinExistence type="inferred from homology"/>
<feature type="domain" description="YCII-related" evidence="3">
    <location>
        <begin position="44"/>
        <end position="112"/>
    </location>
</feature>
<dbReference type="EMBL" id="JAHZST010000024">
    <property type="protein sequence ID" value="MBW8186329.1"/>
    <property type="molecule type" value="Genomic_DNA"/>
</dbReference>
<protein>
    <submittedName>
        <fullName evidence="4">YciI family protein</fullName>
    </submittedName>
</protein>
<gene>
    <name evidence="4" type="ORF">K0625_22145</name>
</gene>
<name>A0ABS7E9G2_9GAMM</name>
<reference evidence="4 5" key="1">
    <citation type="submission" date="2021-07" db="EMBL/GenBank/DDBJ databases">
        <title>Shewanella sp. nov, isolated from SCS.</title>
        <authorList>
            <person name="Cao W.R."/>
        </authorList>
    </citation>
    <scope>NUCLEOTIDE SEQUENCE [LARGE SCALE GENOMIC DNA]</scope>
    <source>
        <strain evidence="4 5">NR704-98</strain>
    </source>
</reference>
<dbReference type="Pfam" id="PF03795">
    <property type="entry name" value="YCII"/>
    <property type="match status" value="1"/>
</dbReference>
<dbReference type="Gene3D" id="3.30.70.1060">
    <property type="entry name" value="Dimeric alpha+beta barrel"/>
    <property type="match status" value="1"/>
</dbReference>
<evidence type="ECO:0000259" key="3">
    <source>
        <dbReference type="Pfam" id="PF03795"/>
    </source>
</evidence>